<organism evidence="1 2">
    <name type="scientific">Coniosporium uncinatum</name>
    <dbReference type="NCBI Taxonomy" id="93489"/>
    <lineage>
        <taxon>Eukaryota</taxon>
        <taxon>Fungi</taxon>
        <taxon>Dikarya</taxon>
        <taxon>Ascomycota</taxon>
        <taxon>Pezizomycotina</taxon>
        <taxon>Dothideomycetes</taxon>
        <taxon>Dothideomycetes incertae sedis</taxon>
        <taxon>Coniosporium</taxon>
    </lineage>
</organism>
<accession>A0ACC3D810</accession>
<sequence>MATKVSSKSKRQVNDVQPSTSFDTVRPDKRRRSRSPVTELDADDIYKNLSQLNNALRAGLKVKVTAQPTILLDRIPPARDLLKEPIQPDRAFTLQDVAVQENHWTFAYHDGKSKHHCTSPYLTAKICATAEEAHKFGEYVCELLNRLPTRIEIPPLDTAQDSPFMKHVETAAIPLIFPSLQWKDHLSPNINTAPSIKLANFEGHLRLTSTVSCFATDATKKGGVTVRICPDKVNMSDHVSVPSIPTAELTFLNSDPPPNLTEDNIPRFQKSASIIRYVQRALHGAIGTQRELEATRDRLLTPFATDPQSIQHQYGIYDGQRLFGIWYRCEHRKLNIRPLTTVFKHVEGGKVPIIGVDGLSRTRLSWVIERLQRVWFETANILEAWKAACTAADEVNSGTLSVPDIIRQYCQCSSESSRHAIHVCQGCLSYTTCSRMFWTDSGLRVCPDCDSDAAIEEQLREKKRGAALLLKIHLVVAKEQRRTSADTKTVTESASKIKASVIQWLNEDDTWKDTYTLSKNRIDTNATGENSWILGRDPFIASPDAIFAVFLADGRLVYHHPSNLVVTAQYLNLVKHCWIPAVLRAVRESQYLRKQPTSAEANEAYQNLMRHFDHIHVLSMKSDYQLQSRLGKTMSIKDYSALRESWIAGIVDAADLTGSHSHFRIDGAVAQPSCDGTADPLGSHWQPARIVVIRRLIVEIVDRFEWEIPTGQDGAPWLGPRRHMPRVWTWTKLWLVLTRRFIRMRDWCNRRWVTIDTRETILLEWVIQYCKCKGRDVFLGLEWTLFTRHPLCVAIAHMHHGAQMRTGWRTTTPEALTEHDESLNNILFETQLSNYCKFRYPESCYSLILEDILSIREECEWWVRLQPTVPPVSLPDDPREAGEAGDDSDNEIEVEGSGRIV</sequence>
<keyword evidence="2" id="KW-1185">Reference proteome</keyword>
<comment type="caution">
    <text evidence="1">The sequence shown here is derived from an EMBL/GenBank/DDBJ whole genome shotgun (WGS) entry which is preliminary data.</text>
</comment>
<evidence type="ECO:0000313" key="2">
    <source>
        <dbReference type="Proteomes" id="UP001186974"/>
    </source>
</evidence>
<evidence type="ECO:0000313" key="1">
    <source>
        <dbReference type="EMBL" id="KAK3063044.1"/>
    </source>
</evidence>
<reference evidence="1" key="1">
    <citation type="submission" date="2024-09" db="EMBL/GenBank/DDBJ databases">
        <title>Black Yeasts Isolated from many extreme environments.</title>
        <authorList>
            <person name="Coleine C."/>
            <person name="Stajich J.E."/>
            <person name="Selbmann L."/>
        </authorList>
    </citation>
    <scope>NUCLEOTIDE SEQUENCE</scope>
    <source>
        <strain evidence="1">CCFEE 5737</strain>
    </source>
</reference>
<name>A0ACC3D810_9PEZI</name>
<dbReference type="Proteomes" id="UP001186974">
    <property type="component" value="Unassembled WGS sequence"/>
</dbReference>
<proteinExistence type="predicted"/>
<dbReference type="EMBL" id="JAWDJW010007018">
    <property type="protein sequence ID" value="KAK3063044.1"/>
    <property type="molecule type" value="Genomic_DNA"/>
</dbReference>
<gene>
    <name evidence="1" type="ORF">LTS18_002850</name>
</gene>
<protein>
    <submittedName>
        <fullName evidence="1">Uncharacterized protein</fullName>
    </submittedName>
</protein>